<evidence type="ECO:0000313" key="2">
    <source>
        <dbReference type="EMBL" id="KAF1951823.1"/>
    </source>
</evidence>
<dbReference type="InterPro" id="IPR032675">
    <property type="entry name" value="LRR_dom_sf"/>
</dbReference>
<name>A0A6A5TG65_9PLEO</name>
<dbReference type="PROSITE" id="PS50181">
    <property type="entry name" value="FBOX"/>
    <property type="match status" value="1"/>
</dbReference>
<dbReference type="Gene3D" id="3.80.10.10">
    <property type="entry name" value="Ribonuclease Inhibitor"/>
    <property type="match status" value="1"/>
</dbReference>
<keyword evidence="3" id="KW-1185">Reference proteome</keyword>
<dbReference type="AlphaFoldDB" id="A0A6A5TG65"/>
<evidence type="ECO:0000313" key="3">
    <source>
        <dbReference type="Proteomes" id="UP000800035"/>
    </source>
</evidence>
<protein>
    <recommendedName>
        <fullName evidence="1">F-box domain-containing protein</fullName>
    </recommendedName>
</protein>
<dbReference type="EMBL" id="ML977014">
    <property type="protein sequence ID" value="KAF1951823.1"/>
    <property type="molecule type" value="Genomic_DNA"/>
</dbReference>
<evidence type="ECO:0000259" key="1">
    <source>
        <dbReference type="PROSITE" id="PS50181"/>
    </source>
</evidence>
<dbReference type="InterPro" id="IPR036047">
    <property type="entry name" value="F-box-like_dom_sf"/>
</dbReference>
<dbReference type="InterPro" id="IPR001810">
    <property type="entry name" value="F-box_dom"/>
</dbReference>
<dbReference type="Proteomes" id="UP000800035">
    <property type="component" value="Unassembled WGS sequence"/>
</dbReference>
<gene>
    <name evidence="2" type="ORF">CC80DRAFT_597008</name>
</gene>
<dbReference type="SUPFAM" id="SSF52047">
    <property type="entry name" value="RNI-like"/>
    <property type="match status" value="1"/>
</dbReference>
<accession>A0A6A5TG65</accession>
<sequence>MLSPIDTLPAELFAEVVKHLRHHDLAQLIRVSRSYQKLLEPILWSRIELHRISFHEDYAYPELREEEASLERPYMEQVSNPTAASSILAHIDNETIAYYMGRDNYKRSSTFFDVFRATKNEHRTKYLASLVQWLCLPITRGDTKLIVDEGSVLDPWNAIATFINLEYLDISAYPPNQEGFDFISFERPSLAMSKLKTLKLRGYLPAEFVRYLCQSAPNLTELQLAVIRDKTPECINKDETPAPRSLACLTQQVISDMPPLACLSLCRPCQGDLEEICNIEISYDIESEGQVLEEWASLIRKHRPTLTHLTLDQRPIGDEDEPDGTNNEEFMSIHALGNGYQRFTQIVLPAILEKADWPMLKSIKLFGFEGDDSVNGGIVTELAGTLRDRFGEGVEVTSAVGRRLLIEYNGCIMGGGDVLDTYNSFDDDDLDESYFWQCQPGTASRDWNFGRLHRIA</sequence>
<dbReference type="OrthoDB" id="3927840at2759"/>
<proteinExistence type="predicted"/>
<organism evidence="2 3">
    <name type="scientific">Byssothecium circinans</name>
    <dbReference type="NCBI Taxonomy" id="147558"/>
    <lineage>
        <taxon>Eukaryota</taxon>
        <taxon>Fungi</taxon>
        <taxon>Dikarya</taxon>
        <taxon>Ascomycota</taxon>
        <taxon>Pezizomycotina</taxon>
        <taxon>Dothideomycetes</taxon>
        <taxon>Pleosporomycetidae</taxon>
        <taxon>Pleosporales</taxon>
        <taxon>Massarineae</taxon>
        <taxon>Massarinaceae</taxon>
        <taxon>Byssothecium</taxon>
    </lineage>
</organism>
<dbReference type="Pfam" id="PF12937">
    <property type="entry name" value="F-box-like"/>
    <property type="match status" value="1"/>
</dbReference>
<feature type="domain" description="F-box" evidence="1">
    <location>
        <begin position="2"/>
        <end position="47"/>
    </location>
</feature>
<reference evidence="2" key="1">
    <citation type="journal article" date="2020" name="Stud. Mycol.">
        <title>101 Dothideomycetes genomes: a test case for predicting lifestyles and emergence of pathogens.</title>
        <authorList>
            <person name="Haridas S."/>
            <person name="Albert R."/>
            <person name="Binder M."/>
            <person name="Bloem J."/>
            <person name="Labutti K."/>
            <person name="Salamov A."/>
            <person name="Andreopoulos B."/>
            <person name="Baker S."/>
            <person name="Barry K."/>
            <person name="Bills G."/>
            <person name="Bluhm B."/>
            <person name="Cannon C."/>
            <person name="Castanera R."/>
            <person name="Culley D."/>
            <person name="Daum C."/>
            <person name="Ezra D."/>
            <person name="Gonzalez J."/>
            <person name="Henrissat B."/>
            <person name="Kuo A."/>
            <person name="Liang C."/>
            <person name="Lipzen A."/>
            <person name="Lutzoni F."/>
            <person name="Magnuson J."/>
            <person name="Mondo S."/>
            <person name="Nolan M."/>
            <person name="Ohm R."/>
            <person name="Pangilinan J."/>
            <person name="Park H.-J."/>
            <person name="Ramirez L."/>
            <person name="Alfaro M."/>
            <person name="Sun H."/>
            <person name="Tritt A."/>
            <person name="Yoshinaga Y."/>
            <person name="Zwiers L.-H."/>
            <person name="Turgeon B."/>
            <person name="Goodwin S."/>
            <person name="Spatafora J."/>
            <person name="Crous P."/>
            <person name="Grigoriev I."/>
        </authorList>
    </citation>
    <scope>NUCLEOTIDE SEQUENCE</scope>
    <source>
        <strain evidence="2">CBS 675.92</strain>
    </source>
</reference>
<dbReference type="SUPFAM" id="SSF81383">
    <property type="entry name" value="F-box domain"/>
    <property type="match status" value="1"/>
</dbReference>